<dbReference type="InterPro" id="IPR046342">
    <property type="entry name" value="CBS_dom_sf"/>
</dbReference>
<name>A0AAD9IXE9_9ANNE</name>
<evidence type="ECO:0000259" key="7">
    <source>
        <dbReference type="PROSITE" id="PS51371"/>
    </source>
</evidence>
<organism evidence="8 9">
    <name type="scientific">Paralvinella palmiformis</name>
    <dbReference type="NCBI Taxonomy" id="53620"/>
    <lineage>
        <taxon>Eukaryota</taxon>
        <taxon>Metazoa</taxon>
        <taxon>Spiralia</taxon>
        <taxon>Lophotrochozoa</taxon>
        <taxon>Annelida</taxon>
        <taxon>Polychaeta</taxon>
        <taxon>Sedentaria</taxon>
        <taxon>Canalipalpata</taxon>
        <taxon>Terebellida</taxon>
        <taxon>Terebelliformia</taxon>
        <taxon>Alvinellidae</taxon>
        <taxon>Paralvinella</taxon>
    </lineage>
</organism>
<evidence type="ECO:0000313" key="8">
    <source>
        <dbReference type="EMBL" id="KAK2142065.1"/>
    </source>
</evidence>
<reference evidence="8" key="1">
    <citation type="journal article" date="2023" name="Mol. Biol. Evol.">
        <title>Third-Generation Sequencing Reveals the Adaptive Role of the Epigenome in Three Deep-Sea Polychaetes.</title>
        <authorList>
            <person name="Perez M."/>
            <person name="Aroh O."/>
            <person name="Sun Y."/>
            <person name="Lan Y."/>
            <person name="Juniper S.K."/>
            <person name="Young C.R."/>
            <person name="Angers B."/>
            <person name="Qian P.Y."/>
        </authorList>
    </citation>
    <scope>NUCLEOTIDE SEQUENCE</scope>
    <source>
        <strain evidence="8">P08H-3</strain>
    </source>
</reference>
<gene>
    <name evidence="8" type="ORF">LSH36_1000g00038</name>
</gene>
<feature type="domain" description="CBS" evidence="7">
    <location>
        <begin position="161"/>
        <end position="219"/>
    </location>
</feature>
<dbReference type="Gene3D" id="3.10.580.10">
    <property type="entry name" value="CBS-domain"/>
    <property type="match status" value="1"/>
</dbReference>
<evidence type="ECO:0000256" key="6">
    <source>
        <dbReference type="PROSITE-ProRule" id="PRU00703"/>
    </source>
</evidence>
<dbReference type="AlphaFoldDB" id="A0AAD9IXE9"/>
<keyword evidence="4 6" id="KW-0129">CBS domain</keyword>
<protein>
    <recommendedName>
        <fullName evidence="7">CBS domain-containing protein</fullName>
    </recommendedName>
</protein>
<dbReference type="Gene3D" id="1.10.3080.10">
    <property type="entry name" value="Clc chloride channel"/>
    <property type="match status" value="1"/>
</dbReference>
<evidence type="ECO:0000256" key="5">
    <source>
        <dbReference type="ARBA" id="ARBA00023214"/>
    </source>
</evidence>
<sequence>MTISLTVILLECTGDITFGLPIVMVLIIAKWVGDLFNSVMNTPVISLRAVEQVSRIVEVLENMPHLHSGFPVVDNYDPEQAEKEAVFGRCKGLILRSQLCLLVRYKVFVDNTDAEQLHTASRPSKELRLEDFRDFFSQSQCTNFKLTDEDKSKLIDLTPYMNPTPYTVTMNASLPRMFRLFRGLGLRHLITVNEKNEVVGMVTRKDIAKYRMSAKGGSLTVQELHIHHD</sequence>
<dbReference type="Proteomes" id="UP001208570">
    <property type="component" value="Unassembled WGS sequence"/>
</dbReference>
<dbReference type="EMBL" id="JAODUP010001000">
    <property type="protein sequence ID" value="KAK2142065.1"/>
    <property type="molecule type" value="Genomic_DNA"/>
</dbReference>
<dbReference type="GO" id="GO:0015108">
    <property type="term" value="F:chloride transmembrane transporter activity"/>
    <property type="evidence" value="ECO:0007669"/>
    <property type="project" value="TreeGrafter"/>
</dbReference>
<dbReference type="SUPFAM" id="SSF81340">
    <property type="entry name" value="Clc chloride channel"/>
    <property type="match status" value="1"/>
</dbReference>
<dbReference type="InterPro" id="IPR051280">
    <property type="entry name" value="Cl-channel/antiporter"/>
</dbReference>
<keyword evidence="5" id="KW-0868">Chloride</keyword>
<evidence type="ECO:0000256" key="3">
    <source>
        <dbReference type="ARBA" id="ARBA00023065"/>
    </source>
</evidence>
<accession>A0AAD9IXE9</accession>
<dbReference type="InterPro" id="IPR000644">
    <property type="entry name" value="CBS_dom"/>
</dbReference>
<keyword evidence="3" id="KW-0406">Ion transport</keyword>
<evidence type="ECO:0000256" key="4">
    <source>
        <dbReference type="ARBA" id="ARBA00023122"/>
    </source>
</evidence>
<dbReference type="GO" id="GO:0005765">
    <property type="term" value="C:lysosomal membrane"/>
    <property type="evidence" value="ECO:0007669"/>
    <property type="project" value="TreeGrafter"/>
</dbReference>
<keyword evidence="9" id="KW-1185">Reference proteome</keyword>
<evidence type="ECO:0000256" key="1">
    <source>
        <dbReference type="ARBA" id="ARBA00022448"/>
    </source>
</evidence>
<proteinExistence type="predicted"/>
<dbReference type="PANTHER" id="PTHR11689">
    <property type="entry name" value="CHLORIDE CHANNEL PROTEIN CLC FAMILY MEMBER"/>
    <property type="match status" value="1"/>
</dbReference>
<dbReference type="Pfam" id="PF00571">
    <property type="entry name" value="CBS"/>
    <property type="match status" value="1"/>
</dbReference>
<evidence type="ECO:0000313" key="9">
    <source>
        <dbReference type="Proteomes" id="UP001208570"/>
    </source>
</evidence>
<dbReference type="SUPFAM" id="SSF54631">
    <property type="entry name" value="CBS-domain pair"/>
    <property type="match status" value="1"/>
</dbReference>
<dbReference type="PANTHER" id="PTHR11689:SF136">
    <property type="entry name" value="H(+)_CL(-) EXCHANGE TRANSPORTER 7"/>
    <property type="match status" value="1"/>
</dbReference>
<keyword evidence="1" id="KW-0813">Transport</keyword>
<comment type="caution">
    <text evidence="8">The sequence shown here is derived from an EMBL/GenBank/DDBJ whole genome shotgun (WGS) entry which is preliminary data.</text>
</comment>
<dbReference type="SMART" id="SM00116">
    <property type="entry name" value="CBS"/>
    <property type="match status" value="2"/>
</dbReference>
<dbReference type="CDD" id="cd04591">
    <property type="entry name" value="CBS_pair_voltage-gated_CLC_euk_bac"/>
    <property type="match status" value="1"/>
</dbReference>
<dbReference type="InterPro" id="IPR014743">
    <property type="entry name" value="Cl-channel_core"/>
</dbReference>
<dbReference type="PROSITE" id="PS51371">
    <property type="entry name" value="CBS"/>
    <property type="match status" value="1"/>
</dbReference>
<keyword evidence="2" id="KW-0677">Repeat</keyword>
<evidence type="ECO:0000256" key="2">
    <source>
        <dbReference type="ARBA" id="ARBA00022737"/>
    </source>
</evidence>